<name>S7VCP8_9BACT</name>
<evidence type="ECO:0000313" key="1">
    <source>
        <dbReference type="EMBL" id="EPR67731.1"/>
    </source>
</evidence>
<evidence type="ECO:0000313" key="2">
    <source>
        <dbReference type="Proteomes" id="UP000014974"/>
    </source>
</evidence>
<dbReference type="Proteomes" id="UP000014974">
    <property type="component" value="Unassembled WGS sequence"/>
</dbReference>
<comment type="caution">
    <text evidence="1">The sequence shown here is derived from an EMBL/GenBank/DDBJ whole genome shotgun (WGS) entry which is preliminary data.</text>
</comment>
<gene>
    <name evidence="1" type="ORF">ADICYQ_3157</name>
</gene>
<reference evidence="1 2" key="1">
    <citation type="journal article" date="2013" name="Genome Announc.">
        <title>Draft Genome Sequence of Cyclobacterium qasimii Strain M12-11BT, Isolated from Arctic Marine Sediment.</title>
        <authorList>
            <person name="Shivaji S."/>
            <person name="Ara S."/>
            <person name="Singh A."/>
            <person name="Kumar Pinnaka A."/>
        </authorList>
    </citation>
    <scope>NUCLEOTIDE SEQUENCE [LARGE SCALE GENOMIC DNA]</scope>
    <source>
        <strain evidence="1 2">M12-11B</strain>
    </source>
</reference>
<accession>S7VCP8</accession>
<proteinExistence type="predicted"/>
<dbReference type="EMBL" id="ATNM01000114">
    <property type="protein sequence ID" value="EPR67731.1"/>
    <property type="molecule type" value="Genomic_DNA"/>
</dbReference>
<dbReference type="eggNOG" id="COG0397">
    <property type="taxonomic scope" value="Bacteria"/>
</dbReference>
<sequence>MKLNIKNTFIEELPADPVLDNNRRQVKEACFSYVTPKKQRNQSFYTFLMKC</sequence>
<dbReference type="STRING" id="641524.ADICYQ_3157"/>
<protein>
    <submittedName>
        <fullName evidence="1">Uncharacterized protein</fullName>
    </submittedName>
</protein>
<organism evidence="1 2">
    <name type="scientific">Cyclobacterium qasimii M12-11B</name>
    <dbReference type="NCBI Taxonomy" id="641524"/>
    <lineage>
        <taxon>Bacteria</taxon>
        <taxon>Pseudomonadati</taxon>
        <taxon>Bacteroidota</taxon>
        <taxon>Cytophagia</taxon>
        <taxon>Cytophagales</taxon>
        <taxon>Cyclobacteriaceae</taxon>
        <taxon>Cyclobacterium</taxon>
    </lineage>
</organism>
<dbReference type="AlphaFoldDB" id="S7VCP8"/>